<sequence length="36" mass="4114">MVTASLKVIVFSNSYIINMLVEHSIRHGIHAFIVWS</sequence>
<proteinExistence type="predicted"/>
<dbReference type="KEGG" id="bmet:BMMGA3_15645"/>
<keyword evidence="2" id="KW-1185">Reference proteome</keyword>
<accession>A0A068M132</accession>
<organism evidence="1 2">
    <name type="scientific">Bacillus methanolicus (strain MGA3 / ATCC 53907)</name>
    <dbReference type="NCBI Taxonomy" id="796606"/>
    <lineage>
        <taxon>Bacteria</taxon>
        <taxon>Bacillati</taxon>
        <taxon>Bacillota</taxon>
        <taxon>Bacilli</taxon>
        <taxon>Bacillales</taxon>
        <taxon>Bacillaceae</taxon>
        <taxon>Bacillus</taxon>
    </lineage>
</organism>
<dbReference type="EMBL" id="CP007739">
    <property type="protein sequence ID" value="AIE61482.1"/>
    <property type="molecule type" value="Genomic_DNA"/>
</dbReference>
<name>A0A068M132_BACMM</name>
<dbReference type="HOGENOM" id="CLU_3354545_0_0_9"/>
<evidence type="ECO:0000313" key="2">
    <source>
        <dbReference type="Proteomes" id="UP000027602"/>
    </source>
</evidence>
<gene>
    <name evidence="1" type="ORF">BMMGA3_15645</name>
</gene>
<dbReference type="AlphaFoldDB" id="A0A068M132"/>
<evidence type="ECO:0000313" key="1">
    <source>
        <dbReference type="EMBL" id="AIE61482.1"/>
    </source>
</evidence>
<protein>
    <submittedName>
        <fullName evidence="1">Uncharacterized protein</fullName>
    </submittedName>
</protein>
<dbReference type="Proteomes" id="UP000027602">
    <property type="component" value="Chromosome"/>
</dbReference>
<reference evidence="1 2" key="1">
    <citation type="journal article" date="2015" name="BMC Genomics">
        <title>Transcriptome analysis of thermophilic methylotrophic Bacillus methanolicus MGA3 using RNA-sequencing provides detailed insights into its previously uncharted transcriptional landscape.</title>
        <authorList>
            <person name="Irla M."/>
            <person name="Neshat A."/>
            <person name="Brautaset T."/>
            <person name="Ruckert C."/>
            <person name="Kalinowski J."/>
            <person name="Wendisch V.F."/>
        </authorList>
    </citation>
    <scope>NUCLEOTIDE SEQUENCE [LARGE SCALE GENOMIC DNA]</scope>
    <source>
        <strain evidence="2">MGA3 / ATCC 53907</strain>
    </source>
</reference>